<evidence type="ECO:0008006" key="2">
    <source>
        <dbReference type="Google" id="ProtNLM"/>
    </source>
</evidence>
<dbReference type="EMBL" id="UOEA01000033">
    <property type="protein sequence ID" value="VAV82950.1"/>
    <property type="molecule type" value="Genomic_DNA"/>
</dbReference>
<protein>
    <recommendedName>
        <fullName evidence="2">RES domain-containing protein</fullName>
    </recommendedName>
</protein>
<dbReference type="AlphaFoldDB" id="A0A3B0QMU1"/>
<organism evidence="1">
    <name type="scientific">hydrothermal vent metagenome</name>
    <dbReference type="NCBI Taxonomy" id="652676"/>
    <lineage>
        <taxon>unclassified sequences</taxon>
        <taxon>metagenomes</taxon>
        <taxon>ecological metagenomes</taxon>
    </lineage>
</organism>
<name>A0A3B0QMU1_9ZZZZ</name>
<proteinExistence type="predicted"/>
<evidence type="ECO:0000313" key="1">
    <source>
        <dbReference type="EMBL" id="VAV82950.1"/>
    </source>
</evidence>
<accession>A0A3B0QMU1</accession>
<reference evidence="1" key="1">
    <citation type="submission" date="2018-06" db="EMBL/GenBank/DDBJ databases">
        <authorList>
            <person name="Zhirakovskaya E."/>
        </authorList>
    </citation>
    <scope>NUCLEOTIDE SEQUENCE</scope>
</reference>
<sequence>MHVPLSIVPAGYSIAIIQIPESVSIHHIALSKLPKNWKTYPALTMLGELGTKWANERKTLLLKVPSAIVEKEYNILINPLHAEMKLVKILKVKEYTFDGRLS</sequence>
<gene>
    <name evidence="1" type="ORF">MNBD_DELTA01-2006</name>
</gene>